<gene>
    <name evidence="1" type="ORF">ZHAS_00003058</name>
</gene>
<organism evidence="1">
    <name type="scientific">Anopheles sinensis</name>
    <name type="common">Mosquito</name>
    <dbReference type="NCBI Taxonomy" id="74873"/>
    <lineage>
        <taxon>Eukaryota</taxon>
        <taxon>Metazoa</taxon>
        <taxon>Ecdysozoa</taxon>
        <taxon>Arthropoda</taxon>
        <taxon>Hexapoda</taxon>
        <taxon>Insecta</taxon>
        <taxon>Pterygota</taxon>
        <taxon>Neoptera</taxon>
        <taxon>Endopterygota</taxon>
        <taxon>Diptera</taxon>
        <taxon>Nematocera</taxon>
        <taxon>Culicoidea</taxon>
        <taxon>Culicidae</taxon>
        <taxon>Anophelinae</taxon>
        <taxon>Anopheles</taxon>
    </lineage>
</organism>
<dbReference type="VEuPathDB" id="VectorBase:ASIC003058"/>
<reference evidence="1 3" key="1">
    <citation type="journal article" date="2014" name="BMC Genomics">
        <title>Genome sequence of Anopheles sinensis provides insight into genetics basis of mosquito competence for malaria parasites.</title>
        <authorList>
            <person name="Zhou D."/>
            <person name="Zhang D."/>
            <person name="Ding G."/>
            <person name="Shi L."/>
            <person name="Hou Q."/>
            <person name="Ye Y."/>
            <person name="Xu Y."/>
            <person name="Zhou H."/>
            <person name="Xiong C."/>
            <person name="Li S."/>
            <person name="Yu J."/>
            <person name="Hong S."/>
            <person name="Yu X."/>
            <person name="Zou P."/>
            <person name="Chen C."/>
            <person name="Chang X."/>
            <person name="Wang W."/>
            <person name="Lv Y."/>
            <person name="Sun Y."/>
            <person name="Ma L."/>
            <person name="Shen B."/>
            <person name="Zhu C."/>
        </authorList>
    </citation>
    <scope>NUCLEOTIDE SEQUENCE [LARGE SCALE GENOMIC DNA]</scope>
</reference>
<evidence type="ECO:0000313" key="1">
    <source>
        <dbReference type="EMBL" id="KFB36037.1"/>
    </source>
</evidence>
<dbReference type="EMBL" id="ATLV01011510">
    <property type="status" value="NOT_ANNOTATED_CDS"/>
    <property type="molecule type" value="Genomic_DNA"/>
</dbReference>
<evidence type="ECO:0000313" key="2">
    <source>
        <dbReference type="EnsemblMetazoa" id="ASIC003058-PA"/>
    </source>
</evidence>
<protein>
    <submittedName>
        <fullName evidence="1 2">Uncharacterized protein</fullName>
    </submittedName>
</protein>
<proteinExistence type="predicted"/>
<name>A0A084VDJ3_ANOSI</name>
<accession>A0A084VDJ3</accession>
<dbReference type="AlphaFoldDB" id="A0A084VDJ3"/>
<reference evidence="2" key="2">
    <citation type="submission" date="2020-05" db="UniProtKB">
        <authorList>
            <consortium name="EnsemblMetazoa"/>
        </authorList>
    </citation>
    <scope>IDENTIFICATION</scope>
</reference>
<sequence>MNGESFISSRWATGAKPHRVHALITLGIMSYQQHTRHTLENTAAKEKYIHVP</sequence>
<dbReference type="EnsemblMetazoa" id="ASIC003058-RA">
    <property type="protein sequence ID" value="ASIC003058-PA"/>
    <property type="gene ID" value="ASIC003058"/>
</dbReference>
<evidence type="ECO:0000313" key="3">
    <source>
        <dbReference type="Proteomes" id="UP000030765"/>
    </source>
</evidence>
<dbReference type="EMBL" id="KE524690">
    <property type="protein sequence ID" value="KFB36037.1"/>
    <property type="molecule type" value="Genomic_DNA"/>
</dbReference>
<keyword evidence="3" id="KW-1185">Reference proteome</keyword>
<dbReference type="Proteomes" id="UP000030765">
    <property type="component" value="Unassembled WGS sequence"/>
</dbReference>